<feature type="chain" id="PRO_5045524819" evidence="1">
    <location>
        <begin position="23"/>
        <end position="86"/>
    </location>
</feature>
<accession>A0ABT3FS75</accession>
<dbReference type="RefSeq" id="WP_264502009.1">
    <property type="nucleotide sequence ID" value="NZ_JAPDDS010000008.1"/>
</dbReference>
<evidence type="ECO:0000256" key="1">
    <source>
        <dbReference type="SAM" id="SignalP"/>
    </source>
</evidence>
<name>A0ABT3FS75_9BACT</name>
<proteinExistence type="predicted"/>
<sequence>MKPRSTKHLALKIAALALPALADRLTRRLAARGFTGVTGQQPPRNPAVPFVTWKEAILWTAIAGAMGGVARMASRKALAGKLPVET</sequence>
<keyword evidence="1" id="KW-0732">Signal</keyword>
<evidence type="ECO:0000313" key="2">
    <source>
        <dbReference type="EMBL" id="MCW1886054.1"/>
    </source>
</evidence>
<evidence type="ECO:0000313" key="3">
    <source>
        <dbReference type="Proteomes" id="UP001207930"/>
    </source>
</evidence>
<organism evidence="2 3">
    <name type="scientific">Luteolibacter flavescens</name>
    <dbReference type="NCBI Taxonomy" id="1859460"/>
    <lineage>
        <taxon>Bacteria</taxon>
        <taxon>Pseudomonadati</taxon>
        <taxon>Verrucomicrobiota</taxon>
        <taxon>Verrucomicrobiia</taxon>
        <taxon>Verrucomicrobiales</taxon>
        <taxon>Verrucomicrobiaceae</taxon>
        <taxon>Luteolibacter</taxon>
    </lineage>
</organism>
<keyword evidence="3" id="KW-1185">Reference proteome</keyword>
<protein>
    <submittedName>
        <fullName evidence="2">DUF4235 domain-containing protein</fullName>
    </submittedName>
</protein>
<gene>
    <name evidence="2" type="ORF">OKA04_15050</name>
</gene>
<dbReference type="Proteomes" id="UP001207930">
    <property type="component" value="Unassembled WGS sequence"/>
</dbReference>
<feature type="signal peptide" evidence="1">
    <location>
        <begin position="1"/>
        <end position="22"/>
    </location>
</feature>
<dbReference type="EMBL" id="JAPDDS010000008">
    <property type="protein sequence ID" value="MCW1886054.1"/>
    <property type="molecule type" value="Genomic_DNA"/>
</dbReference>
<dbReference type="InterPro" id="IPR025329">
    <property type="entry name" value="DUF4235"/>
</dbReference>
<reference evidence="2 3" key="1">
    <citation type="submission" date="2022-10" db="EMBL/GenBank/DDBJ databases">
        <title>Luteolibacter flavescens strain MCCC 1K03193, whole genome shotgun sequencing project.</title>
        <authorList>
            <person name="Zhao G."/>
            <person name="Shen L."/>
        </authorList>
    </citation>
    <scope>NUCLEOTIDE SEQUENCE [LARGE SCALE GENOMIC DNA]</scope>
    <source>
        <strain evidence="2 3">MCCC 1K03193</strain>
    </source>
</reference>
<dbReference type="Pfam" id="PF14019">
    <property type="entry name" value="DUF4235"/>
    <property type="match status" value="1"/>
</dbReference>
<comment type="caution">
    <text evidence="2">The sequence shown here is derived from an EMBL/GenBank/DDBJ whole genome shotgun (WGS) entry which is preliminary data.</text>
</comment>